<gene>
    <name evidence="1" type="ORF">NM688_g4116</name>
</gene>
<dbReference type="EMBL" id="JANHOG010000652">
    <property type="protein sequence ID" value="KAJ3552511.1"/>
    <property type="molecule type" value="Genomic_DNA"/>
</dbReference>
<proteinExistence type="predicted"/>
<organism evidence="1 2">
    <name type="scientific">Phlebia brevispora</name>
    <dbReference type="NCBI Taxonomy" id="194682"/>
    <lineage>
        <taxon>Eukaryota</taxon>
        <taxon>Fungi</taxon>
        <taxon>Dikarya</taxon>
        <taxon>Basidiomycota</taxon>
        <taxon>Agaricomycotina</taxon>
        <taxon>Agaricomycetes</taxon>
        <taxon>Polyporales</taxon>
        <taxon>Meruliaceae</taxon>
        <taxon>Phlebia</taxon>
    </lineage>
</organism>
<evidence type="ECO:0000313" key="2">
    <source>
        <dbReference type="Proteomes" id="UP001148662"/>
    </source>
</evidence>
<reference evidence="1" key="1">
    <citation type="submission" date="2022-07" db="EMBL/GenBank/DDBJ databases">
        <title>Genome Sequence of Phlebia brevispora.</title>
        <authorList>
            <person name="Buettner E."/>
        </authorList>
    </citation>
    <scope>NUCLEOTIDE SEQUENCE</scope>
    <source>
        <strain evidence="1">MPL23</strain>
    </source>
</reference>
<accession>A0ACC1T3N2</accession>
<keyword evidence="2" id="KW-1185">Reference proteome</keyword>
<comment type="caution">
    <text evidence="1">The sequence shown here is derived from an EMBL/GenBank/DDBJ whole genome shotgun (WGS) entry which is preliminary data.</text>
</comment>
<sequence length="411" mass="44655">MSDTGHQAASSDSDIRKKSEIELTVLEEAADTQDEDFENSKKGFRFWMIFVAVCISMFMSALEFTSVSTALPTIVHDLQGQDFVWVASAYALASTALLPASGGMAEVFGRRITMLITLGLFALGSALSGAAQSMNWLIAARTVQGAGGGGILALGSIVISDLVSLKERGLYNGMIGITWAFAAGLGPIVGGAFADAGKWRWLFYINLPITGFAAFLVFVFMKLRTPRGNFRDKIRRMDWIGNIIIIASSTACVVGLTWGGVKFAWSSAQVLTPLILGLAGIAFFLLYEAKIAKEPVVPYTLLSNRTTLSGFLQTFINPITVVAVLCQSLFLPLPFVFLTHAHEYRFFAALLPGLQGRVAHKVRCLAARPLHASGTYTTGRRRQRAGDEEIPCPTVDRMDADYSFSRRDDHG</sequence>
<protein>
    <submittedName>
        <fullName evidence="1">Uncharacterized protein</fullName>
    </submittedName>
</protein>
<dbReference type="Proteomes" id="UP001148662">
    <property type="component" value="Unassembled WGS sequence"/>
</dbReference>
<evidence type="ECO:0000313" key="1">
    <source>
        <dbReference type="EMBL" id="KAJ3552511.1"/>
    </source>
</evidence>
<name>A0ACC1T3N2_9APHY</name>